<dbReference type="Gene3D" id="3.40.50.720">
    <property type="entry name" value="NAD(P)-binding Rossmann-like Domain"/>
    <property type="match status" value="1"/>
</dbReference>
<dbReference type="EMBL" id="BJCK01000023">
    <property type="protein sequence ID" value="GCL58661.1"/>
    <property type="molecule type" value="Genomic_DNA"/>
</dbReference>
<dbReference type="Proteomes" id="UP000441080">
    <property type="component" value="Unassembled WGS sequence"/>
</dbReference>
<keyword evidence="2" id="KW-0489">Methyltransferase</keyword>
<evidence type="ECO:0000259" key="1">
    <source>
        <dbReference type="Pfam" id="PF08484"/>
    </source>
</evidence>
<dbReference type="PANTHER" id="PTHR43861">
    <property type="entry name" value="TRANS-ACONITATE 2-METHYLTRANSFERASE-RELATED"/>
    <property type="match status" value="1"/>
</dbReference>
<organism evidence="2 3">
    <name type="scientific">Microcystis aeruginosa NIES-3807</name>
    <dbReference type="NCBI Taxonomy" id="2517785"/>
    <lineage>
        <taxon>Bacteria</taxon>
        <taxon>Bacillati</taxon>
        <taxon>Cyanobacteriota</taxon>
        <taxon>Cyanophyceae</taxon>
        <taxon>Oscillatoriophycideae</taxon>
        <taxon>Chroococcales</taxon>
        <taxon>Microcystaceae</taxon>
        <taxon>Microcystis</taxon>
    </lineage>
</organism>
<dbReference type="Pfam" id="PF13489">
    <property type="entry name" value="Methyltransf_23"/>
    <property type="match status" value="1"/>
</dbReference>
<protein>
    <submittedName>
        <fullName evidence="2">Methyltransferase</fullName>
    </submittedName>
</protein>
<evidence type="ECO:0000313" key="2">
    <source>
        <dbReference type="EMBL" id="GCL58661.1"/>
    </source>
</evidence>
<evidence type="ECO:0000313" key="3">
    <source>
        <dbReference type="Proteomes" id="UP000441080"/>
    </source>
</evidence>
<dbReference type="AlphaFoldDB" id="A0AAD3AZ34"/>
<dbReference type="RefSeq" id="WP_159297203.1">
    <property type="nucleotide sequence ID" value="NZ_BJCK01000023.1"/>
</dbReference>
<feature type="domain" description="C-methyltransferase" evidence="1">
    <location>
        <begin position="287"/>
        <end position="391"/>
    </location>
</feature>
<dbReference type="Pfam" id="PF08484">
    <property type="entry name" value="Methyltransf_14"/>
    <property type="match status" value="1"/>
</dbReference>
<dbReference type="CDD" id="cd02440">
    <property type="entry name" value="AdoMet_MTases"/>
    <property type="match status" value="1"/>
</dbReference>
<reference evidence="2 3" key="1">
    <citation type="submission" date="2019-02" db="EMBL/GenBank/DDBJ databases">
        <title>Draft genome sequence of Arthrospira platensis NIES-3807.</title>
        <authorList>
            <person name="Yamaguchi H."/>
            <person name="Suzuki S."/>
            <person name="Kawachi M."/>
        </authorList>
    </citation>
    <scope>NUCLEOTIDE SEQUENCE [LARGE SCALE GENOMIC DNA]</scope>
    <source>
        <strain evidence="2 3">NIES-3807</strain>
    </source>
</reference>
<dbReference type="InterPro" id="IPR013691">
    <property type="entry name" value="MeTrfase_14"/>
</dbReference>
<proteinExistence type="predicted"/>
<comment type="caution">
    <text evidence="2">The sequence shown here is derived from an EMBL/GenBank/DDBJ whole genome shotgun (WGS) entry which is preliminary data.</text>
</comment>
<gene>
    <name evidence="2" type="ORF">NIES3807_18300</name>
</gene>
<dbReference type="Gene3D" id="3.40.50.150">
    <property type="entry name" value="Vaccinia Virus protein VP39"/>
    <property type="match status" value="1"/>
</dbReference>
<dbReference type="GO" id="GO:0008168">
    <property type="term" value="F:methyltransferase activity"/>
    <property type="evidence" value="ECO:0007669"/>
    <property type="project" value="UniProtKB-KW"/>
</dbReference>
<keyword evidence="2" id="KW-0808">Transferase</keyword>
<dbReference type="SUPFAM" id="SSF53335">
    <property type="entry name" value="S-adenosyl-L-methionine-dependent methyltransferases"/>
    <property type="match status" value="2"/>
</dbReference>
<dbReference type="InterPro" id="IPR029063">
    <property type="entry name" value="SAM-dependent_MTases_sf"/>
</dbReference>
<dbReference type="GO" id="GO:0032259">
    <property type="term" value="P:methylation"/>
    <property type="evidence" value="ECO:0007669"/>
    <property type="project" value="UniProtKB-KW"/>
</dbReference>
<accession>A0AAD3AZ34</accession>
<sequence>MLQESNRQCPVCNSNDKKLLFRQKFSTLSDGSLLTGYDVMVCQDCGFAFADNVPEQSVFDTYYQNMSKYEYQDSGGKESEFDLMRFEIYVNTIKPHLPSKKASILDVGCATGRLLSLFKESGYENVKGLDPSPVCSEVAAKLYGIFVQTGNLWDIETSQDTFDCIILSGVLEHIRDLNRTLSKLASMLSVDGLVFIDVPDASRFSRYTDAPFQQFSMEHINYFSPVSLSNLMKSFGFFEVFSVQKTYPQSSNTQSTSAIGIYKKIKSIDTDFLSLVRDVVTEIDLFKYINQCQKIEDRIHQIINEIVERGQPIIVWGTGTHTLRLMETSRLPQAKISAFVDSNHRYQGKKLFDIPIISPAELGNKQEPILISSRVFQNEIVQQIRDTLKCTNQLFLLYE</sequence>
<name>A0AAD3AZ34_MICAE</name>